<sequence length="555" mass="61209">MVHLCQLLKVACAPNTTLQKDAGAHGEWELGKPTVPSHHEDPRAMGHAPGNRFGGDGPARMDFNPADNHAAADGFGASATAKISVLGSLAGPIIGKNGVICRLTGAKLSIRDHESDSNLKNIELEGTFDQIKQASQMVRELIVNISSSTVPFPAQKSFGSGPAANFKTKLCENFAKGSCTFGERCDFAHGAEELRTAGMLRIDIRQYRLSKMLAVKSYLGEKEYYEKQFATLKSFEEVDAIVSSDGIDDEDLDEQIQQERAMKISNYANILLLAFKIFATIETGSIAIAASTLDSLLDLLAGGILWFTHLSMQSINIYKYPIGKLRVQPVGIIVFAAIMATLGFQVLIQAVEQLIENKPPEKMSSLQLLWLYIIMLTATVVKLGLWLYCRSSGNEIVRAYAKDHYFDVVTNVVGLVAAVLGDRFYWWIDPVGAIILAVYTIVNWSGTVWENAVSLVGQSAPPEVLQKLTYLVTRHPKVKRVDTVRAYTFGVLYFVEVDIELPEDLSLKEAHAIGETLQIKIEKLPEVERAFVHLDFECDHKPEHSVLTRLPNSDP</sequence>
<evidence type="ECO:0000313" key="2">
    <source>
        <dbReference type="Proteomes" id="UP001056120"/>
    </source>
</evidence>
<comment type="caution">
    <text evidence="1">The sequence shown here is derived from an EMBL/GenBank/DDBJ whole genome shotgun (WGS) entry which is preliminary data.</text>
</comment>
<accession>A0ACB9JS89</accession>
<reference evidence="1 2" key="2">
    <citation type="journal article" date="2022" name="Mol. Ecol. Resour.">
        <title>The genomes of chicory, endive, great burdock and yacon provide insights into Asteraceae paleo-polyploidization history and plant inulin production.</title>
        <authorList>
            <person name="Fan W."/>
            <person name="Wang S."/>
            <person name="Wang H."/>
            <person name="Wang A."/>
            <person name="Jiang F."/>
            <person name="Liu H."/>
            <person name="Zhao H."/>
            <person name="Xu D."/>
            <person name="Zhang Y."/>
        </authorList>
    </citation>
    <scope>NUCLEOTIDE SEQUENCE [LARGE SCALE GENOMIC DNA]</scope>
    <source>
        <strain evidence="2">cv. Yunnan</strain>
        <tissue evidence="1">Leaves</tissue>
    </source>
</reference>
<keyword evidence="2" id="KW-1185">Reference proteome</keyword>
<name>A0ACB9JS89_9ASTR</name>
<dbReference type="EMBL" id="CM042020">
    <property type="protein sequence ID" value="KAI3822906.1"/>
    <property type="molecule type" value="Genomic_DNA"/>
</dbReference>
<gene>
    <name evidence="1" type="ORF">L1987_10507</name>
</gene>
<dbReference type="Proteomes" id="UP001056120">
    <property type="component" value="Linkage Group LG03"/>
</dbReference>
<organism evidence="1 2">
    <name type="scientific">Smallanthus sonchifolius</name>
    <dbReference type="NCBI Taxonomy" id="185202"/>
    <lineage>
        <taxon>Eukaryota</taxon>
        <taxon>Viridiplantae</taxon>
        <taxon>Streptophyta</taxon>
        <taxon>Embryophyta</taxon>
        <taxon>Tracheophyta</taxon>
        <taxon>Spermatophyta</taxon>
        <taxon>Magnoliopsida</taxon>
        <taxon>eudicotyledons</taxon>
        <taxon>Gunneridae</taxon>
        <taxon>Pentapetalae</taxon>
        <taxon>asterids</taxon>
        <taxon>campanulids</taxon>
        <taxon>Asterales</taxon>
        <taxon>Asteraceae</taxon>
        <taxon>Asteroideae</taxon>
        <taxon>Heliantheae alliance</taxon>
        <taxon>Millerieae</taxon>
        <taxon>Smallanthus</taxon>
    </lineage>
</organism>
<proteinExistence type="predicted"/>
<reference evidence="2" key="1">
    <citation type="journal article" date="2022" name="Mol. Ecol. Resour.">
        <title>The genomes of chicory, endive, great burdock and yacon provide insights into Asteraceae palaeo-polyploidization history and plant inulin production.</title>
        <authorList>
            <person name="Fan W."/>
            <person name="Wang S."/>
            <person name="Wang H."/>
            <person name="Wang A."/>
            <person name="Jiang F."/>
            <person name="Liu H."/>
            <person name="Zhao H."/>
            <person name="Xu D."/>
            <person name="Zhang Y."/>
        </authorList>
    </citation>
    <scope>NUCLEOTIDE SEQUENCE [LARGE SCALE GENOMIC DNA]</scope>
    <source>
        <strain evidence="2">cv. Yunnan</strain>
    </source>
</reference>
<evidence type="ECO:0000313" key="1">
    <source>
        <dbReference type="EMBL" id="KAI3822906.1"/>
    </source>
</evidence>
<protein>
    <submittedName>
        <fullName evidence="1">Uncharacterized protein</fullName>
    </submittedName>
</protein>